<name>A0A1H7IMK9_9PROT</name>
<evidence type="ECO:0000313" key="1">
    <source>
        <dbReference type="EMBL" id="SEK63719.1"/>
    </source>
</evidence>
<reference evidence="1 2" key="1">
    <citation type="submission" date="2016-10" db="EMBL/GenBank/DDBJ databases">
        <authorList>
            <person name="de Groot N.N."/>
        </authorList>
    </citation>
    <scope>NUCLEOTIDE SEQUENCE [LARGE SCALE GENOMIC DNA]</scope>
    <source>
        <strain evidence="1 2">Nv1</strain>
    </source>
</reference>
<dbReference type="OrthoDB" id="9793254at2"/>
<dbReference type="RefSeq" id="WP_090827268.1">
    <property type="nucleotide sequence ID" value="NZ_FOBH01000002.1"/>
</dbReference>
<dbReference type="Proteomes" id="UP000198620">
    <property type="component" value="Unassembled WGS sequence"/>
</dbReference>
<dbReference type="AlphaFoldDB" id="A0A1H7IMK9"/>
<sequence length="138" mass="15552">MPRIGVLLLLSREHHHSLVMARGARRAADHNDAAIVAAAIARMENHWHGLMAAHVEREERLIRMAGDKLEPESVTRILSEHSELRRLASGPCELEPAARLRAFADLASTHVRYEERVFFQQLQAHPCVAEDNAEANVR</sequence>
<keyword evidence="2" id="KW-1185">Reference proteome</keyword>
<protein>
    <recommendedName>
        <fullName evidence="3">Hemerythrin HHE cation binding domain-containing protein</fullName>
    </recommendedName>
</protein>
<proteinExistence type="predicted"/>
<accession>A0A1H7IMK9</accession>
<evidence type="ECO:0000313" key="2">
    <source>
        <dbReference type="Proteomes" id="UP000198620"/>
    </source>
</evidence>
<organism evidence="1 2">
    <name type="scientific">Nitrosovibrio tenuis</name>
    <dbReference type="NCBI Taxonomy" id="1233"/>
    <lineage>
        <taxon>Bacteria</taxon>
        <taxon>Pseudomonadati</taxon>
        <taxon>Pseudomonadota</taxon>
        <taxon>Betaproteobacteria</taxon>
        <taxon>Nitrosomonadales</taxon>
        <taxon>Nitrosomonadaceae</taxon>
        <taxon>Nitrosovibrio</taxon>
    </lineage>
</organism>
<dbReference type="STRING" id="1233.SAMN05216387_102233"/>
<evidence type="ECO:0008006" key="3">
    <source>
        <dbReference type="Google" id="ProtNLM"/>
    </source>
</evidence>
<gene>
    <name evidence="1" type="ORF">SAMN05216387_102233</name>
</gene>
<dbReference type="EMBL" id="FOBH01000002">
    <property type="protein sequence ID" value="SEK63719.1"/>
    <property type="molecule type" value="Genomic_DNA"/>
</dbReference>